<dbReference type="Pfam" id="PF00096">
    <property type="entry name" value="zf-C2H2"/>
    <property type="match status" value="1"/>
</dbReference>
<dbReference type="VEuPathDB" id="VectorBase:AATE013967"/>
<feature type="region of interest" description="Disordered" evidence="3">
    <location>
        <begin position="1"/>
        <end position="39"/>
    </location>
</feature>
<dbReference type="SUPFAM" id="SSF54695">
    <property type="entry name" value="POZ domain"/>
    <property type="match status" value="1"/>
</dbReference>
<dbReference type="GO" id="GO:0003006">
    <property type="term" value="P:developmental process involved in reproduction"/>
    <property type="evidence" value="ECO:0007669"/>
    <property type="project" value="UniProtKB-ARBA"/>
</dbReference>
<feature type="region of interest" description="Disordered" evidence="3">
    <location>
        <begin position="384"/>
        <end position="406"/>
    </location>
</feature>
<dbReference type="InterPro" id="IPR036236">
    <property type="entry name" value="Znf_C2H2_sf"/>
</dbReference>
<dbReference type="Gene3D" id="3.30.160.60">
    <property type="entry name" value="Classic Zinc Finger"/>
    <property type="match status" value="1"/>
</dbReference>
<dbReference type="AlphaFoldDB" id="A0A182J9L4"/>
<organism evidence="4">
    <name type="scientific">Anopheles atroparvus</name>
    <name type="common">European mosquito</name>
    <dbReference type="NCBI Taxonomy" id="41427"/>
    <lineage>
        <taxon>Eukaryota</taxon>
        <taxon>Metazoa</taxon>
        <taxon>Ecdysozoa</taxon>
        <taxon>Arthropoda</taxon>
        <taxon>Hexapoda</taxon>
        <taxon>Insecta</taxon>
        <taxon>Pterygota</taxon>
        <taxon>Neoptera</taxon>
        <taxon>Endopterygota</taxon>
        <taxon>Diptera</taxon>
        <taxon>Nematocera</taxon>
        <taxon>Culicoidea</taxon>
        <taxon>Culicidae</taxon>
        <taxon>Anophelinae</taxon>
        <taxon>Anopheles</taxon>
    </lineage>
</organism>
<dbReference type="Pfam" id="PF00651">
    <property type="entry name" value="BTB"/>
    <property type="match status" value="1"/>
</dbReference>
<dbReference type="SMART" id="SM00355">
    <property type="entry name" value="ZnF_C2H2"/>
    <property type="match status" value="2"/>
</dbReference>
<dbReference type="SMART" id="SM00225">
    <property type="entry name" value="BTB"/>
    <property type="match status" value="1"/>
</dbReference>
<feature type="region of interest" description="Disordered" evidence="3">
    <location>
        <begin position="158"/>
        <end position="186"/>
    </location>
</feature>
<protein>
    <recommendedName>
        <fullName evidence="5">BTB domain-containing protein</fullName>
    </recommendedName>
</protein>
<dbReference type="GO" id="GO:0006357">
    <property type="term" value="P:regulation of transcription by RNA polymerase II"/>
    <property type="evidence" value="ECO:0007669"/>
    <property type="project" value="TreeGrafter"/>
</dbReference>
<evidence type="ECO:0000256" key="2">
    <source>
        <dbReference type="ARBA" id="ARBA00023242"/>
    </source>
</evidence>
<comment type="subcellular location">
    <subcellularLocation>
        <location evidence="1">Nucleus</location>
    </subcellularLocation>
</comment>
<dbReference type="InterPro" id="IPR013087">
    <property type="entry name" value="Znf_C2H2_type"/>
</dbReference>
<dbReference type="PANTHER" id="PTHR23110">
    <property type="entry name" value="BTB DOMAIN TRANSCRIPTION FACTOR"/>
    <property type="match status" value="1"/>
</dbReference>
<feature type="compositionally biased region" description="Polar residues" evidence="3">
    <location>
        <begin position="742"/>
        <end position="754"/>
    </location>
</feature>
<feature type="compositionally biased region" description="Low complexity" evidence="3">
    <location>
        <begin position="571"/>
        <end position="580"/>
    </location>
</feature>
<feature type="compositionally biased region" description="Basic and acidic residues" evidence="3">
    <location>
        <begin position="761"/>
        <end position="787"/>
    </location>
</feature>
<dbReference type="GO" id="GO:0048666">
    <property type="term" value="P:neuron development"/>
    <property type="evidence" value="ECO:0007669"/>
    <property type="project" value="UniProtKB-ARBA"/>
</dbReference>
<feature type="compositionally biased region" description="Polar residues" evidence="3">
    <location>
        <begin position="161"/>
        <end position="174"/>
    </location>
</feature>
<feature type="compositionally biased region" description="Polar residues" evidence="3">
    <location>
        <begin position="384"/>
        <end position="397"/>
    </location>
</feature>
<evidence type="ECO:0008006" key="5">
    <source>
        <dbReference type="Google" id="ProtNLM"/>
    </source>
</evidence>
<dbReference type="Gene3D" id="3.30.710.10">
    <property type="entry name" value="Potassium Channel Kv1.1, Chain A"/>
    <property type="match status" value="1"/>
</dbReference>
<dbReference type="InterPro" id="IPR051095">
    <property type="entry name" value="Dros_DevTransReg"/>
</dbReference>
<feature type="region of interest" description="Disordered" evidence="3">
    <location>
        <begin position="460"/>
        <end position="487"/>
    </location>
</feature>
<proteinExistence type="predicted"/>
<dbReference type="SUPFAM" id="SSF57667">
    <property type="entry name" value="beta-beta-alpha zinc fingers"/>
    <property type="match status" value="1"/>
</dbReference>
<feature type="compositionally biased region" description="Low complexity" evidence="3">
    <location>
        <begin position="226"/>
        <end position="243"/>
    </location>
</feature>
<dbReference type="PROSITE" id="PS50097">
    <property type="entry name" value="BTB"/>
    <property type="match status" value="1"/>
</dbReference>
<feature type="compositionally biased region" description="Polar residues" evidence="3">
    <location>
        <begin position="504"/>
        <end position="537"/>
    </location>
</feature>
<dbReference type="InterPro" id="IPR011333">
    <property type="entry name" value="SKP1/BTB/POZ_sf"/>
</dbReference>
<dbReference type="GO" id="GO:0005634">
    <property type="term" value="C:nucleus"/>
    <property type="evidence" value="ECO:0007669"/>
    <property type="project" value="UniProtKB-SubCell"/>
</dbReference>
<dbReference type="PROSITE" id="PS50157">
    <property type="entry name" value="ZINC_FINGER_C2H2_2"/>
    <property type="match status" value="1"/>
</dbReference>
<feature type="region of interest" description="Disordered" evidence="3">
    <location>
        <begin position="634"/>
        <end position="655"/>
    </location>
</feature>
<feature type="region of interest" description="Disordered" evidence="3">
    <location>
        <begin position="313"/>
        <end position="332"/>
    </location>
</feature>
<evidence type="ECO:0000256" key="1">
    <source>
        <dbReference type="ARBA" id="ARBA00004123"/>
    </source>
</evidence>
<dbReference type="EnsemblMetazoa" id="AATE013967-RA">
    <property type="protein sequence ID" value="AATE013967-PA.1"/>
    <property type="gene ID" value="AATE013967"/>
</dbReference>
<dbReference type="STRING" id="41427.A0A182J9L4"/>
<dbReference type="GO" id="GO:0048513">
    <property type="term" value="P:animal organ development"/>
    <property type="evidence" value="ECO:0007669"/>
    <property type="project" value="UniProtKB-ARBA"/>
</dbReference>
<sequence>MDAANTHTLGGRPSSCGGGGGGGGGSGGGAGAGMPGAGAGSSSPQQFCLRWHNHQASLLSSLPILLDQSHLTDVTLMAEGQKIKAHRVVLSACSTFFSELFRTLDGAQYPVVVLPGASYHAVAALITFMYSGEVNVYEAQISVLLSLAETLGIKGLADFNGNPNKSTTPSTEASSSRDSDVPSPYHTMKVSSPVDSFFPRTPYPFGSQIFPQALNLATNSGASNGSPSLAANSGGSSAANHGSDGYAAGNGSNGHVAANNAVGRNHVASKTTTAIDMYPRYDADRNEPLSTETLWKMNELSRLAEDAMMKEKQHHPPHRSSTPLRLAPHANVTGGRGTLEAAVFGNAGNASDGSRDCKLANGPLLLGMKLKEEDLSDTIHQLSQSYGSVPTTPTAQTPGLDDAGRITHQGTNARKTLNAQEMATSKRKKLEKITENLPLQTTSASAASAFERQFLGFKPSAEQSNSKQHPLSLQQFSKPPTVTPVSSIQGSYLAHNFLTNEGASKTPENFSLESSHPNAASNTNTRASPIGSATTLAIGTPPATMPGGGGGNDNLIKSPLIDHSAQLAAMQQQQQQQQQPSPKPPSSKLYATCVICNKQLSNQYNLRVHLETHQNVRYACQVCSHVSRSKDALRKHVSYRHPGTPSPCDPETKRKRSKVNSYGQLAKQDVLTDQQAAAILNQQQQQQQQHQQQQQQQQASNLLATLTSQGGVIPSILQSMVAHHKSALLFNQTATASALISSAGNPLTPSTTEPMGSPANESKRDGALEGEQKADHDSKMEEPKSDDPNNPTTAKKSDKDI</sequence>
<name>A0A182J9L4_ANOAO</name>
<keyword evidence="2" id="KW-0539">Nucleus</keyword>
<dbReference type="InterPro" id="IPR000210">
    <property type="entry name" value="BTB/POZ_dom"/>
</dbReference>
<feature type="region of interest" description="Disordered" evidence="3">
    <location>
        <begin position="742"/>
        <end position="801"/>
    </location>
</feature>
<evidence type="ECO:0000256" key="3">
    <source>
        <dbReference type="SAM" id="MobiDB-lite"/>
    </source>
</evidence>
<feature type="region of interest" description="Disordered" evidence="3">
    <location>
        <begin position="226"/>
        <end position="246"/>
    </location>
</feature>
<feature type="compositionally biased region" description="Gly residues" evidence="3">
    <location>
        <begin position="16"/>
        <end position="39"/>
    </location>
</feature>
<reference evidence="4" key="1">
    <citation type="submission" date="2022-08" db="UniProtKB">
        <authorList>
            <consortium name="EnsemblMetazoa"/>
        </authorList>
    </citation>
    <scope>IDENTIFICATION</scope>
    <source>
        <strain evidence="4">EBRO</strain>
    </source>
</reference>
<feature type="compositionally biased region" description="Polar residues" evidence="3">
    <location>
        <begin position="461"/>
        <end position="487"/>
    </location>
</feature>
<dbReference type="PROSITE" id="PS00028">
    <property type="entry name" value="ZINC_FINGER_C2H2_1"/>
    <property type="match status" value="1"/>
</dbReference>
<evidence type="ECO:0000313" key="4">
    <source>
        <dbReference type="EnsemblMetazoa" id="AATE013967-PA.1"/>
    </source>
</evidence>
<dbReference type="CDD" id="cd18315">
    <property type="entry name" value="BTB_POZ_BAB-like"/>
    <property type="match status" value="1"/>
</dbReference>
<accession>A0A182J9L4</accession>
<dbReference type="PANTHER" id="PTHR23110:SF110">
    <property type="entry name" value="AGAP003189-PA"/>
    <property type="match status" value="1"/>
</dbReference>
<dbReference type="FunFam" id="3.30.710.10:FF:000143">
    <property type="entry name" value="Uncharacterized protein, isoform B"/>
    <property type="match status" value="1"/>
</dbReference>
<feature type="region of interest" description="Disordered" evidence="3">
    <location>
        <begin position="504"/>
        <end position="587"/>
    </location>
</feature>